<comment type="caution">
    <text evidence="1">The sequence shown here is derived from an EMBL/GenBank/DDBJ whole genome shotgun (WGS) entry which is preliminary data.</text>
</comment>
<dbReference type="Proteomes" id="UP000232688">
    <property type="component" value="Unassembled WGS sequence"/>
</dbReference>
<dbReference type="VEuPathDB" id="FungiDB:RhiirA1_486243"/>
<evidence type="ECO:0000313" key="2">
    <source>
        <dbReference type="Proteomes" id="UP000232688"/>
    </source>
</evidence>
<dbReference type="AlphaFoldDB" id="A0A2N0QHF0"/>
<name>A0A2N0QHF0_9GLOM</name>
<dbReference type="EMBL" id="LLXH01009898">
    <property type="protein sequence ID" value="PKC50483.1"/>
    <property type="molecule type" value="Genomic_DNA"/>
</dbReference>
<gene>
    <name evidence="1" type="ORF">RhiirA1_486243</name>
</gene>
<accession>A0A2N0QHF0</accession>
<reference evidence="1 2" key="1">
    <citation type="submission" date="2017-10" db="EMBL/GenBank/DDBJ databases">
        <title>Extensive intraspecific genome diversity in a model arbuscular mycorrhizal fungus.</title>
        <authorList>
            <person name="Chen E.C.H."/>
            <person name="Morin E."/>
            <person name="Baudet D."/>
            <person name="Noel J."/>
            <person name="Ndikumana S."/>
            <person name="Charron P."/>
            <person name="St-Onge C."/>
            <person name="Giorgi J."/>
            <person name="Grigoriev I.V."/>
            <person name="Roux C."/>
            <person name="Martin F.M."/>
            <person name="Corradi N."/>
        </authorList>
    </citation>
    <scope>NUCLEOTIDE SEQUENCE [LARGE SCALE GENOMIC DNA]</scope>
    <source>
        <strain evidence="1 2">A1</strain>
    </source>
</reference>
<proteinExistence type="predicted"/>
<organism evidence="1 2">
    <name type="scientific">Rhizophagus irregularis</name>
    <dbReference type="NCBI Taxonomy" id="588596"/>
    <lineage>
        <taxon>Eukaryota</taxon>
        <taxon>Fungi</taxon>
        <taxon>Fungi incertae sedis</taxon>
        <taxon>Mucoromycota</taxon>
        <taxon>Glomeromycotina</taxon>
        <taxon>Glomeromycetes</taxon>
        <taxon>Glomerales</taxon>
        <taxon>Glomeraceae</taxon>
        <taxon>Rhizophagus</taxon>
    </lineage>
</organism>
<protein>
    <submittedName>
        <fullName evidence="1">Uncharacterized protein</fullName>
    </submittedName>
</protein>
<evidence type="ECO:0000313" key="1">
    <source>
        <dbReference type="EMBL" id="PKC50483.1"/>
    </source>
</evidence>
<sequence>MRHSTSKIYGTEAIPDQLLKPSYLRKDHNEILGFMDLQINQYAKLQIGSEIFRFVVAGCHETNSTILAK</sequence>
<reference evidence="1 2" key="2">
    <citation type="submission" date="2017-10" db="EMBL/GenBank/DDBJ databases">
        <title>Genome analyses suggest a sexual origin of heterokaryosis in a supposedly ancient asexual fungus.</title>
        <authorList>
            <person name="Corradi N."/>
            <person name="Sedzielewska K."/>
            <person name="Noel J."/>
            <person name="Charron P."/>
            <person name="Farinelli L."/>
            <person name="Marton T."/>
            <person name="Kruger M."/>
            <person name="Pelin A."/>
            <person name="Brachmann A."/>
            <person name="Corradi N."/>
        </authorList>
    </citation>
    <scope>NUCLEOTIDE SEQUENCE [LARGE SCALE GENOMIC DNA]</scope>
    <source>
        <strain evidence="1 2">A1</strain>
    </source>
</reference>